<evidence type="ECO:0000313" key="2">
    <source>
        <dbReference type="Proteomes" id="UP000054342"/>
    </source>
</evidence>
<name>A0A0D2BSU1_9EURO</name>
<dbReference type="OrthoDB" id="4141047at2759"/>
<dbReference type="AlphaFoldDB" id="A0A0D2BSU1"/>
<sequence length="311" mass="35518">MVCYSCNILYSWEKRQQYLCAKRFDHASFNRGASWYFCHGRAFIDQNMVEAFLRGFAKGSRYGPQLHELNHNCKSFHEGGDIDKSLDARVVREKLLLHGVYKLSVSLSAQSPDTLTSPVDISQNVPEGLVPAIDKFKTIGCAHTGDSLPVVILDAYELRVGCSDGRMRSLDLLNCGHCATDLRVRVELECGGTCVQIEVEIWQSFGARESDNRNKTEDAQFYDECRAEEPFDINHPPDRNLEEMFKAGVDEECDVLWSPDQSRRHQSWLQLWRWYLDPCTGQLYRNYVHSNGDGRPARMQEQALPLQTAAQ</sequence>
<reference evidence="1 2" key="1">
    <citation type="submission" date="2015-01" db="EMBL/GenBank/DDBJ databases">
        <title>The Genome Sequence of Exophiala xenobiotica CBS118157.</title>
        <authorList>
            <consortium name="The Broad Institute Genomics Platform"/>
            <person name="Cuomo C."/>
            <person name="de Hoog S."/>
            <person name="Gorbushina A."/>
            <person name="Stielow B."/>
            <person name="Teixiera M."/>
            <person name="Abouelleil A."/>
            <person name="Chapman S.B."/>
            <person name="Priest M."/>
            <person name="Young S.K."/>
            <person name="Wortman J."/>
            <person name="Nusbaum C."/>
            <person name="Birren B."/>
        </authorList>
    </citation>
    <scope>NUCLEOTIDE SEQUENCE [LARGE SCALE GENOMIC DNA]</scope>
    <source>
        <strain evidence="1 2">CBS 118157</strain>
    </source>
</reference>
<dbReference type="HOGENOM" id="CLU_056963_0_0_1"/>
<accession>A0A0D2BSU1</accession>
<dbReference type="RefSeq" id="XP_013316105.1">
    <property type="nucleotide sequence ID" value="XM_013460651.1"/>
</dbReference>
<keyword evidence="2" id="KW-1185">Reference proteome</keyword>
<proteinExistence type="predicted"/>
<evidence type="ECO:0000313" key="1">
    <source>
        <dbReference type="EMBL" id="KIW55521.1"/>
    </source>
</evidence>
<dbReference type="STRING" id="348802.A0A0D2BSU1"/>
<dbReference type="EMBL" id="KN847319">
    <property type="protein sequence ID" value="KIW55521.1"/>
    <property type="molecule type" value="Genomic_DNA"/>
</dbReference>
<protein>
    <submittedName>
        <fullName evidence="1">Uncharacterized protein</fullName>
    </submittedName>
</protein>
<dbReference type="GeneID" id="25326165"/>
<dbReference type="Proteomes" id="UP000054342">
    <property type="component" value="Unassembled WGS sequence"/>
</dbReference>
<organism evidence="1 2">
    <name type="scientific">Exophiala xenobiotica</name>
    <dbReference type="NCBI Taxonomy" id="348802"/>
    <lineage>
        <taxon>Eukaryota</taxon>
        <taxon>Fungi</taxon>
        <taxon>Dikarya</taxon>
        <taxon>Ascomycota</taxon>
        <taxon>Pezizomycotina</taxon>
        <taxon>Eurotiomycetes</taxon>
        <taxon>Chaetothyriomycetidae</taxon>
        <taxon>Chaetothyriales</taxon>
        <taxon>Herpotrichiellaceae</taxon>
        <taxon>Exophiala</taxon>
    </lineage>
</organism>
<gene>
    <name evidence="1" type="ORF">PV05_04257</name>
</gene>